<evidence type="ECO:0000256" key="4">
    <source>
        <dbReference type="ARBA" id="ARBA00022989"/>
    </source>
</evidence>
<dbReference type="GO" id="GO:0042562">
    <property type="term" value="F:hormone binding"/>
    <property type="evidence" value="ECO:0007669"/>
    <property type="project" value="TreeGrafter"/>
</dbReference>
<evidence type="ECO:0000256" key="2">
    <source>
        <dbReference type="ARBA" id="ARBA00022692"/>
    </source>
</evidence>
<keyword evidence="6 9" id="KW-1015">Disulfide bond</keyword>
<keyword evidence="4" id="KW-1133">Transmembrane helix</keyword>
<dbReference type="InterPro" id="IPR036055">
    <property type="entry name" value="LDL_receptor-like_sf"/>
</dbReference>
<evidence type="ECO:0000313" key="10">
    <source>
        <dbReference type="EMBL" id="CAF4264331.1"/>
    </source>
</evidence>
<dbReference type="SUPFAM" id="SSF57424">
    <property type="entry name" value="LDL receptor-like module"/>
    <property type="match status" value="2"/>
</dbReference>
<evidence type="ECO:0000256" key="9">
    <source>
        <dbReference type="PROSITE-ProRule" id="PRU00124"/>
    </source>
</evidence>
<evidence type="ECO:0000256" key="7">
    <source>
        <dbReference type="ARBA" id="ARBA00023170"/>
    </source>
</evidence>
<dbReference type="InterPro" id="IPR002172">
    <property type="entry name" value="LDrepeatLR_classA_rpt"/>
</dbReference>
<organism evidence="10 11">
    <name type="scientific">Rotaria sordida</name>
    <dbReference type="NCBI Taxonomy" id="392033"/>
    <lineage>
        <taxon>Eukaryota</taxon>
        <taxon>Metazoa</taxon>
        <taxon>Spiralia</taxon>
        <taxon>Gnathifera</taxon>
        <taxon>Rotifera</taxon>
        <taxon>Eurotatoria</taxon>
        <taxon>Bdelloidea</taxon>
        <taxon>Philodinida</taxon>
        <taxon>Philodinidae</taxon>
        <taxon>Rotaria</taxon>
    </lineage>
</organism>
<dbReference type="PROSITE" id="PS01209">
    <property type="entry name" value="LDLRA_1"/>
    <property type="match status" value="1"/>
</dbReference>
<dbReference type="PROSITE" id="PS50068">
    <property type="entry name" value="LDLRA_2"/>
    <property type="match status" value="2"/>
</dbReference>
<comment type="subcellular location">
    <subcellularLocation>
        <location evidence="1">Membrane</location>
        <topology evidence="1">Single-pass membrane protein</topology>
    </subcellularLocation>
</comment>
<evidence type="ECO:0000256" key="6">
    <source>
        <dbReference type="ARBA" id="ARBA00023157"/>
    </source>
</evidence>
<dbReference type="SMART" id="SM00192">
    <property type="entry name" value="LDLa"/>
    <property type="match status" value="2"/>
</dbReference>
<evidence type="ECO:0000256" key="3">
    <source>
        <dbReference type="ARBA" id="ARBA00022737"/>
    </source>
</evidence>
<dbReference type="CDD" id="cd00112">
    <property type="entry name" value="LDLa"/>
    <property type="match status" value="2"/>
</dbReference>
<keyword evidence="5" id="KW-0472">Membrane</keyword>
<comment type="caution">
    <text evidence="9">Lacks conserved residue(s) required for the propagation of feature annotation.</text>
</comment>
<name>A0A820FGI5_9BILA</name>
<evidence type="ECO:0000313" key="11">
    <source>
        <dbReference type="Proteomes" id="UP000663823"/>
    </source>
</evidence>
<dbReference type="GO" id="GO:0016324">
    <property type="term" value="C:apical plasma membrane"/>
    <property type="evidence" value="ECO:0007669"/>
    <property type="project" value="TreeGrafter"/>
</dbReference>
<keyword evidence="2" id="KW-0812">Transmembrane</keyword>
<dbReference type="Pfam" id="PF00057">
    <property type="entry name" value="Ldl_recept_a"/>
    <property type="match status" value="2"/>
</dbReference>
<dbReference type="AlphaFoldDB" id="A0A820FGI5"/>
<keyword evidence="8" id="KW-0325">Glycoprotein</keyword>
<dbReference type="PANTHER" id="PTHR22722:SF14">
    <property type="entry name" value="MEGALIN, ISOFORM A"/>
    <property type="match status" value="1"/>
</dbReference>
<dbReference type="FunFam" id="4.10.400.10:FF:000011">
    <property type="entry name" value="Low-density lipoprotein receptor-related protein 1"/>
    <property type="match status" value="1"/>
</dbReference>
<dbReference type="PANTHER" id="PTHR22722">
    <property type="entry name" value="LOW-DENSITY LIPOPROTEIN RECEPTOR-RELATED PROTEIN 2-RELATED"/>
    <property type="match status" value="1"/>
</dbReference>
<dbReference type="GO" id="GO:0043235">
    <property type="term" value="C:receptor complex"/>
    <property type="evidence" value="ECO:0007669"/>
    <property type="project" value="TreeGrafter"/>
</dbReference>
<reference evidence="10" key="1">
    <citation type="submission" date="2021-02" db="EMBL/GenBank/DDBJ databases">
        <authorList>
            <person name="Nowell W R."/>
        </authorList>
    </citation>
    <scope>NUCLEOTIDE SEQUENCE</scope>
</reference>
<evidence type="ECO:0000256" key="5">
    <source>
        <dbReference type="ARBA" id="ARBA00023136"/>
    </source>
</evidence>
<dbReference type="PRINTS" id="PR00261">
    <property type="entry name" value="LDLRECEPTOR"/>
</dbReference>
<dbReference type="Gene3D" id="4.10.400.10">
    <property type="entry name" value="Low-density Lipoprotein Receptor"/>
    <property type="match status" value="2"/>
</dbReference>
<gene>
    <name evidence="10" type="ORF">OTI717_LOCUS40882</name>
</gene>
<evidence type="ECO:0000256" key="1">
    <source>
        <dbReference type="ARBA" id="ARBA00004167"/>
    </source>
</evidence>
<feature type="non-terminal residue" evidence="10">
    <location>
        <position position="1"/>
    </location>
</feature>
<keyword evidence="3" id="KW-0677">Repeat</keyword>
<dbReference type="Proteomes" id="UP000663823">
    <property type="component" value="Unassembled WGS sequence"/>
</dbReference>
<keyword evidence="7" id="KW-0675">Receptor</keyword>
<feature type="disulfide bond" evidence="9">
    <location>
        <begin position="50"/>
        <end position="62"/>
    </location>
</feature>
<accession>A0A820FGI5</accession>
<sequence>EMPCSSIQFRCPSGLRNNPRLRCLDRSAICNGVPNCMRGEDEANCTRRNCSSYQFQCANGLCVPSSYVCDHDNDCGDGSDEPASCVYRNCTNTEYPCENGRCVSRSATCNG</sequence>
<comment type="caution">
    <text evidence="10">The sequence shown here is derived from an EMBL/GenBank/DDBJ whole genome shotgun (WGS) entry which is preliminary data.</text>
</comment>
<proteinExistence type="predicted"/>
<dbReference type="GO" id="GO:0006898">
    <property type="term" value="P:receptor-mediated endocytosis"/>
    <property type="evidence" value="ECO:0007669"/>
    <property type="project" value="TreeGrafter"/>
</dbReference>
<dbReference type="EMBL" id="CAJOAX010036026">
    <property type="protein sequence ID" value="CAF4264331.1"/>
    <property type="molecule type" value="Genomic_DNA"/>
</dbReference>
<evidence type="ECO:0000256" key="8">
    <source>
        <dbReference type="ARBA" id="ARBA00023180"/>
    </source>
</evidence>
<protein>
    <submittedName>
        <fullName evidence="10">Uncharacterized protein</fullName>
    </submittedName>
</protein>
<dbReference type="InterPro" id="IPR051221">
    <property type="entry name" value="LDLR-related"/>
</dbReference>
<dbReference type="InterPro" id="IPR023415">
    <property type="entry name" value="LDLR_class-A_CS"/>
</dbReference>
<feature type="disulfide bond" evidence="9">
    <location>
        <begin position="57"/>
        <end position="75"/>
    </location>
</feature>
<feature type="disulfide bond" evidence="9">
    <location>
        <begin position="30"/>
        <end position="45"/>
    </location>
</feature>